<proteinExistence type="predicted"/>
<dbReference type="Gene3D" id="3.30.70.120">
    <property type="match status" value="1"/>
</dbReference>
<dbReference type="InterPro" id="IPR002187">
    <property type="entry name" value="N-reg_PII"/>
</dbReference>
<dbReference type="SMART" id="SM00938">
    <property type="entry name" value="P-II"/>
    <property type="match status" value="1"/>
</dbReference>
<gene>
    <name evidence="2" type="primary">glnB_5</name>
    <name evidence="2" type="ORF">ETAA8_69750</name>
</gene>
<dbReference type="InterPro" id="IPR015867">
    <property type="entry name" value="N-reg_PII/ATP_PRibTrfase_C"/>
</dbReference>
<dbReference type="SUPFAM" id="SSF54913">
    <property type="entry name" value="GlnB-like"/>
    <property type="match status" value="1"/>
</dbReference>
<accession>A0A517YNL1</accession>
<dbReference type="PRINTS" id="PR00340">
    <property type="entry name" value="PIIGLNB"/>
</dbReference>
<keyword evidence="1" id="KW-0597">Phosphoprotein</keyword>
<dbReference type="GO" id="GO:0006808">
    <property type="term" value="P:regulation of nitrogen utilization"/>
    <property type="evidence" value="ECO:0007669"/>
    <property type="project" value="InterPro"/>
</dbReference>
<keyword evidence="3" id="KW-1185">Reference proteome</keyword>
<sequence>MKQVVAIVKPHLAEGLVEALLRAPVEALTVREVRGYGRQKDYLNQYGETEYALAFLPKLEIEVWVDDSRLEEVVQLIQEKASTGRLGDGKILILPVTTFKPVTDAKA</sequence>
<dbReference type="PROSITE" id="PS51343">
    <property type="entry name" value="PII_GLNB_DOM"/>
    <property type="match status" value="1"/>
</dbReference>
<dbReference type="AlphaFoldDB" id="A0A517YNL1"/>
<evidence type="ECO:0000256" key="1">
    <source>
        <dbReference type="PIRSR" id="PIRSR602187-50"/>
    </source>
</evidence>
<evidence type="ECO:0000313" key="2">
    <source>
        <dbReference type="EMBL" id="QDU31815.1"/>
    </source>
</evidence>
<dbReference type="GO" id="GO:0005829">
    <property type="term" value="C:cytosol"/>
    <property type="evidence" value="ECO:0007669"/>
    <property type="project" value="TreeGrafter"/>
</dbReference>
<dbReference type="InterPro" id="IPR011322">
    <property type="entry name" value="N-reg_PII-like_a/b"/>
</dbReference>
<dbReference type="PANTHER" id="PTHR30115:SF11">
    <property type="entry name" value="NITROGEN REGULATORY PROTEIN P-II HOMOLOG"/>
    <property type="match status" value="1"/>
</dbReference>
<feature type="modified residue" description="O-UMP-tyrosine" evidence="1">
    <location>
        <position position="51"/>
    </location>
</feature>
<dbReference type="RefSeq" id="WP_145099580.1">
    <property type="nucleotide sequence ID" value="NZ_CP036274.1"/>
</dbReference>
<dbReference type="EMBL" id="CP036274">
    <property type="protein sequence ID" value="QDU31815.1"/>
    <property type="molecule type" value="Genomic_DNA"/>
</dbReference>
<dbReference type="Proteomes" id="UP000315017">
    <property type="component" value="Chromosome"/>
</dbReference>
<dbReference type="OrthoDB" id="9802729at2"/>
<dbReference type="PANTHER" id="PTHR30115">
    <property type="entry name" value="NITROGEN REGULATORY PROTEIN P-II"/>
    <property type="match status" value="1"/>
</dbReference>
<protein>
    <submittedName>
        <fullName evidence="2">Nitrogen regulatory protein P-II</fullName>
    </submittedName>
</protein>
<dbReference type="GO" id="GO:0005524">
    <property type="term" value="F:ATP binding"/>
    <property type="evidence" value="ECO:0007669"/>
    <property type="project" value="TreeGrafter"/>
</dbReference>
<dbReference type="Pfam" id="PF00543">
    <property type="entry name" value="P-II"/>
    <property type="match status" value="1"/>
</dbReference>
<organism evidence="2 3">
    <name type="scientific">Anatilimnocola aggregata</name>
    <dbReference type="NCBI Taxonomy" id="2528021"/>
    <lineage>
        <taxon>Bacteria</taxon>
        <taxon>Pseudomonadati</taxon>
        <taxon>Planctomycetota</taxon>
        <taxon>Planctomycetia</taxon>
        <taxon>Pirellulales</taxon>
        <taxon>Pirellulaceae</taxon>
        <taxon>Anatilimnocola</taxon>
    </lineage>
</organism>
<name>A0A517YNL1_9BACT</name>
<reference evidence="2 3" key="1">
    <citation type="submission" date="2019-02" db="EMBL/GenBank/DDBJ databases">
        <title>Deep-cultivation of Planctomycetes and their phenomic and genomic characterization uncovers novel biology.</title>
        <authorList>
            <person name="Wiegand S."/>
            <person name="Jogler M."/>
            <person name="Boedeker C."/>
            <person name="Pinto D."/>
            <person name="Vollmers J."/>
            <person name="Rivas-Marin E."/>
            <person name="Kohn T."/>
            <person name="Peeters S.H."/>
            <person name="Heuer A."/>
            <person name="Rast P."/>
            <person name="Oberbeckmann S."/>
            <person name="Bunk B."/>
            <person name="Jeske O."/>
            <person name="Meyerdierks A."/>
            <person name="Storesund J.E."/>
            <person name="Kallscheuer N."/>
            <person name="Luecker S."/>
            <person name="Lage O.M."/>
            <person name="Pohl T."/>
            <person name="Merkel B.J."/>
            <person name="Hornburger P."/>
            <person name="Mueller R.-W."/>
            <person name="Bruemmer F."/>
            <person name="Labrenz M."/>
            <person name="Spormann A.M."/>
            <person name="Op den Camp H."/>
            <person name="Overmann J."/>
            <person name="Amann R."/>
            <person name="Jetten M.S.M."/>
            <person name="Mascher T."/>
            <person name="Medema M.H."/>
            <person name="Devos D.P."/>
            <person name="Kaster A.-K."/>
            <person name="Ovreas L."/>
            <person name="Rohde M."/>
            <person name="Galperin M.Y."/>
            <person name="Jogler C."/>
        </authorList>
    </citation>
    <scope>NUCLEOTIDE SEQUENCE [LARGE SCALE GENOMIC DNA]</scope>
    <source>
        <strain evidence="2 3">ETA_A8</strain>
    </source>
</reference>
<dbReference type="GO" id="GO:0030234">
    <property type="term" value="F:enzyme regulator activity"/>
    <property type="evidence" value="ECO:0007669"/>
    <property type="project" value="InterPro"/>
</dbReference>
<dbReference type="KEGG" id="aagg:ETAA8_69750"/>
<evidence type="ECO:0000313" key="3">
    <source>
        <dbReference type="Proteomes" id="UP000315017"/>
    </source>
</evidence>